<accession>A0A261SJT3</accession>
<evidence type="ECO:0000313" key="2">
    <source>
        <dbReference type="EMBL" id="OZI37698.1"/>
    </source>
</evidence>
<proteinExistence type="predicted"/>
<dbReference type="PANTHER" id="PTHR35585">
    <property type="entry name" value="HHE DOMAIN PROTEIN (AFU_ORTHOLOGUE AFUA_4G00730)"/>
    <property type="match status" value="1"/>
</dbReference>
<comment type="caution">
    <text evidence="2">The sequence shown here is derived from an EMBL/GenBank/DDBJ whole genome shotgun (WGS) entry which is preliminary data.</text>
</comment>
<dbReference type="InterPro" id="IPR012312">
    <property type="entry name" value="Hemerythrin-like"/>
</dbReference>
<dbReference type="PANTHER" id="PTHR35585:SF1">
    <property type="entry name" value="HHE DOMAIN PROTEIN (AFU_ORTHOLOGUE AFUA_4G00730)"/>
    <property type="match status" value="1"/>
</dbReference>
<protein>
    <recommendedName>
        <fullName evidence="1">Hemerythrin-like domain-containing protein</fullName>
    </recommendedName>
</protein>
<feature type="domain" description="Hemerythrin-like" evidence="1">
    <location>
        <begin position="15"/>
        <end position="131"/>
    </location>
</feature>
<dbReference type="AlphaFoldDB" id="A0A261SJT3"/>
<organism evidence="2 3">
    <name type="scientific">Bordetella genomosp. 10</name>
    <dbReference type="NCBI Taxonomy" id="1416804"/>
    <lineage>
        <taxon>Bacteria</taxon>
        <taxon>Pseudomonadati</taxon>
        <taxon>Pseudomonadota</taxon>
        <taxon>Betaproteobacteria</taxon>
        <taxon>Burkholderiales</taxon>
        <taxon>Alcaligenaceae</taxon>
        <taxon>Bordetella</taxon>
    </lineage>
</organism>
<dbReference type="RefSeq" id="WP_179283908.1">
    <property type="nucleotide sequence ID" value="NZ_NEVM01000001.1"/>
</dbReference>
<dbReference type="Gene3D" id="1.20.120.520">
    <property type="entry name" value="nmb1532 protein domain like"/>
    <property type="match status" value="1"/>
</dbReference>
<dbReference type="Proteomes" id="UP000216020">
    <property type="component" value="Unassembled WGS sequence"/>
</dbReference>
<dbReference type="EMBL" id="NEVM01000001">
    <property type="protein sequence ID" value="OZI37698.1"/>
    <property type="molecule type" value="Genomic_DNA"/>
</dbReference>
<dbReference type="Pfam" id="PF01814">
    <property type="entry name" value="Hemerythrin"/>
    <property type="match status" value="1"/>
</dbReference>
<keyword evidence="3" id="KW-1185">Reference proteome</keyword>
<name>A0A261SJT3_9BORD</name>
<reference evidence="3" key="1">
    <citation type="submission" date="2017-05" db="EMBL/GenBank/DDBJ databases">
        <title>Complete and WGS of Bordetella genogroups.</title>
        <authorList>
            <person name="Spilker T."/>
            <person name="Lipuma J."/>
        </authorList>
    </citation>
    <scope>NUCLEOTIDE SEQUENCE [LARGE SCALE GENOMIC DNA]</scope>
    <source>
        <strain evidence="3">AU16122</strain>
    </source>
</reference>
<gene>
    <name evidence="2" type="ORF">CAL29_04730</name>
</gene>
<evidence type="ECO:0000259" key="1">
    <source>
        <dbReference type="Pfam" id="PF01814"/>
    </source>
</evidence>
<sequence length="159" mass="18091">MNKAEIPLAQRDALGLMLDDHSRIKHLFKAFSREKDAETREAIAHEACLTLTVVAQIEEELFYPHVRARNETAFGHLIDKAMVEHSCIRSLIAQIQGMTSEDRLFHAKVAVLGELTSHHVNGEEGELYPKLIVMNEDLRDIGARMRQRKEEITIEAHIA</sequence>
<evidence type="ECO:0000313" key="3">
    <source>
        <dbReference type="Proteomes" id="UP000216020"/>
    </source>
</evidence>